<protein>
    <submittedName>
        <fullName evidence="5">Rho gtpase-activating protein</fullName>
    </submittedName>
</protein>
<keyword evidence="2" id="KW-0175">Coiled coil</keyword>
<feature type="domain" description="Rap-GAP" evidence="4">
    <location>
        <begin position="1792"/>
        <end position="2073"/>
    </location>
</feature>
<proteinExistence type="predicted"/>
<feature type="compositionally biased region" description="Basic and acidic residues" evidence="3">
    <location>
        <begin position="1924"/>
        <end position="1948"/>
    </location>
</feature>
<organism evidence="5 6">
    <name type="scientific">Anaeramoeba flamelloides</name>
    <dbReference type="NCBI Taxonomy" id="1746091"/>
    <lineage>
        <taxon>Eukaryota</taxon>
        <taxon>Metamonada</taxon>
        <taxon>Anaeramoebidae</taxon>
        <taxon>Anaeramoeba</taxon>
    </lineage>
</organism>
<feature type="compositionally biased region" description="Basic residues" evidence="3">
    <location>
        <begin position="1903"/>
        <end position="1923"/>
    </location>
</feature>
<dbReference type="InterPro" id="IPR039930">
    <property type="entry name" value="RALGAPB"/>
</dbReference>
<feature type="coiled-coil region" evidence="2">
    <location>
        <begin position="711"/>
        <end position="752"/>
    </location>
</feature>
<dbReference type="Pfam" id="PF02145">
    <property type="entry name" value="Rap_GAP"/>
    <property type="match status" value="2"/>
</dbReference>
<dbReference type="InterPro" id="IPR046859">
    <property type="entry name" value="RGPA/RALGAPB_N"/>
</dbReference>
<feature type="compositionally biased region" description="Low complexity" evidence="3">
    <location>
        <begin position="1068"/>
        <end position="1081"/>
    </location>
</feature>
<dbReference type="Gene3D" id="3.40.50.11210">
    <property type="entry name" value="Rap/Ran-GAP"/>
    <property type="match status" value="1"/>
</dbReference>
<feature type="compositionally biased region" description="Basic and acidic residues" evidence="3">
    <location>
        <begin position="1082"/>
        <end position="1108"/>
    </location>
</feature>
<feature type="compositionally biased region" description="Polar residues" evidence="3">
    <location>
        <begin position="1521"/>
        <end position="1530"/>
    </location>
</feature>
<feature type="region of interest" description="Disordered" evidence="3">
    <location>
        <begin position="1016"/>
        <end position="1055"/>
    </location>
</feature>
<dbReference type="InterPro" id="IPR000331">
    <property type="entry name" value="Rap/Ran_GAP_dom"/>
</dbReference>
<dbReference type="EMBL" id="JANTQA010000023">
    <property type="protein sequence ID" value="KAJ3443180.1"/>
    <property type="molecule type" value="Genomic_DNA"/>
</dbReference>
<feature type="region of interest" description="Disordered" evidence="3">
    <location>
        <begin position="1894"/>
        <end position="1950"/>
    </location>
</feature>
<feature type="compositionally biased region" description="Basic and acidic residues" evidence="3">
    <location>
        <begin position="1431"/>
        <end position="1447"/>
    </location>
</feature>
<accession>A0AAV7ZPE4</accession>
<feature type="region of interest" description="Disordered" evidence="3">
    <location>
        <begin position="1067"/>
        <end position="1111"/>
    </location>
</feature>
<dbReference type="PANTHER" id="PTHR21344:SF1">
    <property type="entry name" value="RAL GTPASE-ACTIVATING PROTEIN SUBUNIT BETA"/>
    <property type="match status" value="1"/>
</dbReference>
<dbReference type="GO" id="GO:0051056">
    <property type="term" value="P:regulation of small GTPase mediated signal transduction"/>
    <property type="evidence" value="ECO:0007669"/>
    <property type="project" value="InterPro"/>
</dbReference>
<evidence type="ECO:0000313" key="5">
    <source>
        <dbReference type="EMBL" id="KAJ3443180.1"/>
    </source>
</evidence>
<gene>
    <name evidence="5" type="ORF">M0812_09012</name>
</gene>
<sequence>MSQISKQSLKKKNFFLNEKKKTSRRLKALSEFIQLSNMDQDEETKFYQENGSIVYSLVLDAFSGHPNSTLEKKGKKKQLNQEDSVMFFSHLEKLVITCKEKVRLKWQYRSFAGLMETLCSLKNRPGLRKNGINVLLRFIDILGENADSSIIDVLEGSICFDSFLEEFKHGSVTFRTPPNKLQIVELIIKEETPNEIGERRAIFKTFLQFVLQKTENRQFWFQIFKNSFLTTLYPIISIKVGTLDKNSKTGFQQYCPYLLQKDVVKFLIKGLNNEKSPPIIQKNKQNFKSIDLNNSYLKDIIINCLTIYEIIIKQKESILKDKTFKMCLESLITFTKLIVIGEKGGEEERKGKRKEKEKESDEKTVEQNKLQISNKLYNLVLNKLFNIWISSQTTSSYHWDLLYKLFKQIPKNEIILIQWKKTILHLTLDIHEYFFETTEKFIVENDYEELLNLNKSNIKLQIEKSKLNNYQSKSFKELQLLPSKTSLEKQLPYETFTENLKWTQTDSIFFWKQIFCLCLEYTLQNPPELQYYALSCYLELFNYFITIEDYQKKKLINHKTNPNKMKQIKLGFRNIFFDIFFQCCFLSDDFLKGRALSFGSICYVFSTYNSNIEPNNLSKFYLAVCHGFDLLDFQVGTNIILYSSNIFTKVSRGIFGLINCYLESIRFFFDIENKYEVKNTLALHSIKILNSLIYLQDEYKSIQIFDYGRIFITSENNIKKFEKNIKILEKELERQNTEIESIQKKKSQNRKNKRIKKEIKKQTHILTKLIQSKKLENYNSFLITQNTIRPRLFEVLSQILIYTGAQIIKQPMAVKYLFEFSVQFQYPIKNKILSFLKYDETENDLRFSNDVIILALWTLLNLNVAELNTDEPNLKILEKSFLIFSQFSHSLIEKISFTANSCLKFLFNYSKKIMKLNKNLIYQLILQFSFSISFQIQMLTKKKQEIIHFGKLKRDKDKTLAELIIIPNYIYFLYDSLINLINHLPNMFLQNNKQILQILLKIIYQSSNLMKFPKHLKTIRKKSRSSSSELGINKPRRFSHNKRSKRTRSQYGGVPSQILNKLMETQENNNNNNAGNGNNKDNVNKDNRNNDHDEHNTDLKNNKTKDNSQKQNFENKFGINKIISQKSLNELYSKIDFIEEKKILESNYIEKMERELIAHSRNNNHFSSLIFNFLNFILNQLNNYPSNIGPELNNSIINSFSDLPNGLILQKFINLNNNDNNDDDDNNNDNNNNNFLNLINVQNKYNSFLTLKKINNQKNTNKKRNKNEKIQKFFNNQKEQYEGINYFNYSKIFYTSDSIFVFQELPIKKEKRYVRIILRNSIGKYVWDVQYFPQEFEQFNENDIKNTKKKIKIINGNGKVKEGEGEGEDEDEDKVQDGGDENEDGGDDDDDAKEGENEEKDDDEDEYAKEGEDEDEDEDENEDENEDEDDKEKKEIVKEKEKKERRGSGNSNVGEEKKKKHKRKEKKDKYIHVKGKIPQYNSNVDNSDVDMLDELLTFITESEESYRLKTPRKSPKKSKDPQTVCSSSASSPKYFGEFKLSGQTTEDETHDYSSEFENEIFVDLTNDKDKLSYVHEKKVNTNQNLIKVVSSPTTNFSYENEKIENSENVIKKKKGKFPRLHIRNKKKSKKSLNNQDVPLTPRSRIRKNDNFNSKETLELIKKIEMVQKEQSDLLIKKINKVNNTINNTHNLINNNDDDSDDDHDNNHDDHDDNDSIYRNINKNKNKNGKGNGNNLIKNSGKDQKYSQKSPIRKECKSFVHFCRLFMSQMNFFTEKENYFQSLIWNEDIFNQLRKLDTKATRELLEIPIIYVKANQHTEEEILLNYLETSPMFEQFIQGLGWEINLNNHLGYLGKLANNLNQCKALPYYSDFNHEIIFKILTLIKNDQIKIEKENNEANDHIPKKQNKVQTVKKKDKKSKKKKSINKEKKKNDLDKDEKEKNKDTDKKNINMNKGYKKRNINNFKYNLISDDCIQIIWCEEYNQNFDTTLFNTKMNGIKFIIYPLPNSLFKIQIFTKPDIKIVGPLVNNMITNLYNLPILIRNSIMFTNSYINTYILKKFKNNYQIRQSLIKEIIEKFKIDTSFQDYFKGFFSQKDSLKQIHHYEEILKEL</sequence>
<comment type="caution">
    <text evidence="5">The sequence shown here is derived from an EMBL/GenBank/DDBJ whole genome shotgun (WGS) entry which is preliminary data.</text>
</comment>
<evidence type="ECO:0000256" key="1">
    <source>
        <dbReference type="ARBA" id="ARBA00022468"/>
    </source>
</evidence>
<dbReference type="Pfam" id="PF20412">
    <property type="entry name" value="RALGAPB_N"/>
    <property type="match status" value="1"/>
</dbReference>
<evidence type="ECO:0000256" key="2">
    <source>
        <dbReference type="SAM" id="Coils"/>
    </source>
</evidence>
<dbReference type="PROSITE" id="PS50085">
    <property type="entry name" value="RAPGAP"/>
    <property type="match status" value="1"/>
</dbReference>
<dbReference type="GO" id="GO:0005096">
    <property type="term" value="F:GTPase activator activity"/>
    <property type="evidence" value="ECO:0007669"/>
    <property type="project" value="UniProtKB-KW"/>
</dbReference>
<dbReference type="SUPFAM" id="SSF111347">
    <property type="entry name" value="Rap/Ran-GAP"/>
    <property type="match status" value="1"/>
</dbReference>
<dbReference type="PANTHER" id="PTHR21344">
    <property type="entry name" value="RAL GTPASE-ACTIVATING PROTEIN SUBUNIT BETA"/>
    <property type="match status" value="1"/>
</dbReference>
<feature type="compositionally biased region" description="Basic residues" evidence="3">
    <location>
        <begin position="1034"/>
        <end position="1048"/>
    </location>
</feature>
<reference evidence="5" key="1">
    <citation type="submission" date="2022-08" db="EMBL/GenBank/DDBJ databases">
        <title>Novel sulphate-reducing endosymbionts in the free-living metamonad Anaeramoeba.</title>
        <authorList>
            <person name="Jerlstrom-Hultqvist J."/>
            <person name="Cepicka I."/>
            <person name="Gallot-Lavallee L."/>
            <person name="Salas-Leiva D."/>
            <person name="Curtis B.A."/>
            <person name="Zahonova K."/>
            <person name="Pipaliya S."/>
            <person name="Dacks J."/>
            <person name="Roger A.J."/>
        </authorList>
    </citation>
    <scope>NUCLEOTIDE SEQUENCE</scope>
    <source>
        <strain evidence="5">Busselton2</strain>
    </source>
</reference>
<dbReference type="Proteomes" id="UP001146793">
    <property type="component" value="Unassembled WGS sequence"/>
</dbReference>
<feature type="compositionally biased region" description="Basic and acidic residues" evidence="3">
    <location>
        <begin position="1739"/>
        <end position="1748"/>
    </location>
</feature>
<feature type="compositionally biased region" description="Acidic residues" evidence="3">
    <location>
        <begin position="1365"/>
        <end position="1430"/>
    </location>
</feature>
<feature type="compositionally biased region" description="Basic and acidic residues" evidence="3">
    <location>
        <begin position="1704"/>
        <end position="1715"/>
    </location>
</feature>
<evidence type="ECO:0000259" key="4">
    <source>
        <dbReference type="PROSITE" id="PS50085"/>
    </source>
</evidence>
<feature type="region of interest" description="Disordered" evidence="3">
    <location>
        <begin position="1692"/>
        <end position="1748"/>
    </location>
</feature>
<feature type="region of interest" description="Disordered" evidence="3">
    <location>
        <begin position="1626"/>
        <end position="1649"/>
    </location>
</feature>
<dbReference type="InterPro" id="IPR035974">
    <property type="entry name" value="Rap/Ran-GAP_sf"/>
</dbReference>
<evidence type="ECO:0000313" key="6">
    <source>
        <dbReference type="Proteomes" id="UP001146793"/>
    </source>
</evidence>
<feature type="region of interest" description="Disordered" evidence="3">
    <location>
        <begin position="1500"/>
        <end position="1530"/>
    </location>
</feature>
<keyword evidence="1" id="KW-0343">GTPase activation</keyword>
<feature type="region of interest" description="Disordered" evidence="3">
    <location>
        <begin position="1358"/>
        <end position="1486"/>
    </location>
</feature>
<evidence type="ECO:0000256" key="3">
    <source>
        <dbReference type="SAM" id="MobiDB-lite"/>
    </source>
</evidence>
<name>A0AAV7ZPE4_9EUKA</name>